<dbReference type="PANTHER" id="PTHR11081">
    <property type="entry name" value="FLAP ENDONUCLEASE FAMILY MEMBER"/>
    <property type="match status" value="1"/>
</dbReference>
<dbReference type="CDD" id="cd09870">
    <property type="entry name" value="PIN_YEN1"/>
    <property type="match status" value="1"/>
</dbReference>
<dbReference type="Gene3D" id="3.40.50.1010">
    <property type="entry name" value="5'-nuclease"/>
    <property type="match status" value="2"/>
</dbReference>
<accession>A0A369JHG2</accession>
<dbReference type="InterPro" id="IPR006086">
    <property type="entry name" value="XPG-I_dom"/>
</dbReference>
<evidence type="ECO:0000313" key="4">
    <source>
        <dbReference type="EMBL" id="RDB19153.1"/>
    </source>
</evidence>
<dbReference type="AlphaFoldDB" id="A0A369JHG2"/>
<protein>
    <submittedName>
        <fullName evidence="4">Flap endonuclease GEN 1</fullName>
    </submittedName>
</protein>
<dbReference type="InterPro" id="IPR006085">
    <property type="entry name" value="XPG_DNA_repair_N"/>
</dbReference>
<dbReference type="InterPro" id="IPR029060">
    <property type="entry name" value="PIN-like_dom_sf"/>
</dbReference>
<organism evidence="4 5">
    <name type="scientific">Hypsizygus marmoreus</name>
    <name type="common">White beech mushroom</name>
    <name type="synonym">Agaricus marmoreus</name>
    <dbReference type="NCBI Taxonomy" id="39966"/>
    <lineage>
        <taxon>Eukaryota</taxon>
        <taxon>Fungi</taxon>
        <taxon>Dikarya</taxon>
        <taxon>Basidiomycota</taxon>
        <taxon>Agaricomycotina</taxon>
        <taxon>Agaricomycetes</taxon>
        <taxon>Agaricomycetidae</taxon>
        <taxon>Agaricales</taxon>
        <taxon>Tricholomatineae</taxon>
        <taxon>Lyophyllaceae</taxon>
        <taxon>Hypsizygus</taxon>
    </lineage>
</organism>
<dbReference type="InterPro" id="IPR036279">
    <property type="entry name" value="5-3_exonuclease_C_sf"/>
</dbReference>
<dbReference type="SMART" id="SM00484">
    <property type="entry name" value="XPGI"/>
    <property type="match status" value="1"/>
</dbReference>
<dbReference type="OrthoDB" id="2959108at2759"/>
<evidence type="ECO:0000256" key="1">
    <source>
        <dbReference type="ARBA" id="ARBA00022722"/>
    </source>
</evidence>
<dbReference type="GO" id="GO:0006281">
    <property type="term" value="P:DNA repair"/>
    <property type="evidence" value="ECO:0007669"/>
    <property type="project" value="UniProtKB-ARBA"/>
</dbReference>
<dbReference type="PRINTS" id="PR00853">
    <property type="entry name" value="XPGRADSUPER"/>
</dbReference>
<dbReference type="InParanoid" id="A0A369JHG2"/>
<dbReference type="PANTHER" id="PTHR11081:SF75">
    <property type="entry name" value="ENDONUCLEASE, PUTATIVE (AFU_ORTHOLOGUE AFUA_3G13260)-RELATED"/>
    <property type="match status" value="1"/>
</dbReference>
<gene>
    <name evidence="4" type="primary">GEN1</name>
    <name evidence="4" type="ORF">Hypma_014213</name>
</gene>
<dbReference type="InterPro" id="IPR037316">
    <property type="entry name" value="Yen1_H3TH"/>
</dbReference>
<dbReference type="Pfam" id="PF00867">
    <property type="entry name" value="XPG_I"/>
    <property type="match status" value="1"/>
</dbReference>
<comment type="caution">
    <text evidence="4">The sequence shown here is derived from an EMBL/GenBank/DDBJ whole genome shotgun (WGS) entry which is preliminary data.</text>
</comment>
<proteinExistence type="predicted"/>
<feature type="domain" description="XPG-I" evidence="3">
    <location>
        <begin position="114"/>
        <end position="185"/>
    </location>
</feature>
<evidence type="ECO:0000313" key="5">
    <source>
        <dbReference type="Proteomes" id="UP000076154"/>
    </source>
</evidence>
<dbReference type="SUPFAM" id="SSF47807">
    <property type="entry name" value="5' to 3' exonuclease, C-terminal subdomain"/>
    <property type="match status" value="1"/>
</dbReference>
<dbReference type="Proteomes" id="UP000076154">
    <property type="component" value="Unassembled WGS sequence"/>
</dbReference>
<dbReference type="InterPro" id="IPR006084">
    <property type="entry name" value="XPG/Rad2"/>
</dbReference>
<dbReference type="CDD" id="cd09906">
    <property type="entry name" value="H3TH_YEN1"/>
    <property type="match status" value="1"/>
</dbReference>
<dbReference type="EMBL" id="LUEZ02000083">
    <property type="protein sequence ID" value="RDB19153.1"/>
    <property type="molecule type" value="Genomic_DNA"/>
</dbReference>
<dbReference type="Pfam" id="PF00752">
    <property type="entry name" value="XPG_N"/>
    <property type="match status" value="1"/>
</dbReference>
<dbReference type="GO" id="GO:0017108">
    <property type="term" value="F:5'-flap endonuclease activity"/>
    <property type="evidence" value="ECO:0007669"/>
    <property type="project" value="TreeGrafter"/>
</dbReference>
<keyword evidence="4" id="KW-0255">Endonuclease</keyword>
<dbReference type="GO" id="GO:0008821">
    <property type="term" value="F:crossover junction DNA endonuclease activity"/>
    <property type="evidence" value="ECO:0007669"/>
    <property type="project" value="InterPro"/>
</dbReference>
<evidence type="ECO:0000259" key="3">
    <source>
        <dbReference type="SMART" id="SM00484"/>
    </source>
</evidence>
<evidence type="ECO:0000256" key="2">
    <source>
        <dbReference type="ARBA" id="ARBA00022801"/>
    </source>
</evidence>
<sequence length="573" mass="62402">MTAPAAQTRSLSETAVREGFESRKHDTGFLVVGVDASTWLYECQAALNVRGRTHSRAGQNPELRTLFQRLSILSRIPVSLVFVFDGPARPTSKCNKHVYSTPHWLTSYFREFIEAFGFYVHDAPGEAEAELASLNASNIIDFVLTSDNDVFVFGATHVIRSPQDKKKRDCVDIYVMGSVGVKSAFTHAGFFLIAVLVGGDYDLVGLHGCGPSTACALASTPLARSLLHAATSLSDQELDRFLVDWREHLRHELSEDPNGVLKRRHQSLASAIPNSFPNPKVLRLYAKPAVTSLMCGLAPSAQWTKPGNLDLARIITLVEHRFGWGNDIFNKLLQYIWDGLCLRDMVKSCFPPGPAQTYLGPPAIRYITRTALKIESATAPPSYLVEVWLTAAMTVVAAALEDLHMSASHGSCIISTCVWVPSPIITLAAADRVDDFHESYRKSRIEPSAPYVPVCPYHDLAITAATSSLTDSAEIVVDTPSPIQCILENSAASSSTLPSSAANVSQSPPAIEDLMTLDLTVEHDPAISAVARNHYFIDLTVDDEVPTQSSGSHRSLGKGKEKDASTEIIDLTI</sequence>
<keyword evidence="5" id="KW-1185">Reference proteome</keyword>
<dbReference type="STRING" id="39966.A0A369JHG2"/>
<name>A0A369JHG2_HYPMA</name>
<keyword evidence="1" id="KW-0540">Nuclease</keyword>
<keyword evidence="2" id="KW-0378">Hydrolase</keyword>
<dbReference type="SUPFAM" id="SSF88723">
    <property type="entry name" value="PIN domain-like"/>
    <property type="match status" value="1"/>
</dbReference>
<reference evidence="4" key="1">
    <citation type="submission" date="2018-04" db="EMBL/GenBank/DDBJ databases">
        <title>Whole genome sequencing of Hypsizygus marmoreus.</title>
        <authorList>
            <person name="Choi I.-G."/>
            <person name="Min B."/>
            <person name="Kim J.-G."/>
            <person name="Kim S."/>
            <person name="Oh Y.-L."/>
            <person name="Kong W.-S."/>
            <person name="Park H."/>
            <person name="Jeong J."/>
            <person name="Song E.-S."/>
        </authorList>
    </citation>
    <scope>NUCLEOTIDE SEQUENCE [LARGE SCALE GENOMIC DNA]</scope>
    <source>
        <strain evidence="4">51987-8</strain>
    </source>
</reference>